<dbReference type="SUPFAM" id="SSF50346">
    <property type="entry name" value="PRC-barrel domain"/>
    <property type="match status" value="1"/>
</dbReference>
<sequence length="138" mass="15591">MNTASDHVSDPSDIIALFLKAGFLPLIQKLLHDHKNKYQFMFYLVMEFYSRVNQKPVMSSSGEIIGYVKSFMADEKWNLTTMVAKPSGGRGRLNIPTDDDGNYLIPMSNVNVGNDAIVVMNIESIRRLPRQDQHSGLQ</sequence>
<proteinExistence type="predicted"/>
<dbReference type="AlphaFoldDB" id="Q9HJW3"/>
<dbReference type="STRING" id="273075.gene:9572064"/>
<accession>Q9HJW3</accession>
<evidence type="ECO:0000313" key="3">
    <source>
        <dbReference type="Proteomes" id="UP000001024"/>
    </source>
</evidence>
<dbReference type="HOGENOM" id="CLU_1850730_0_0_2"/>
<dbReference type="InterPro" id="IPR011033">
    <property type="entry name" value="PRC_barrel-like_sf"/>
</dbReference>
<dbReference type="KEGG" id="tac:Ta0850"/>
<dbReference type="InterPro" id="IPR027275">
    <property type="entry name" value="PRC-brl_dom"/>
</dbReference>
<dbReference type="Gene3D" id="2.30.30.240">
    <property type="entry name" value="PRC-barrel domain"/>
    <property type="match status" value="1"/>
</dbReference>
<dbReference type="Proteomes" id="UP000001024">
    <property type="component" value="Chromosome"/>
</dbReference>
<dbReference type="EMBL" id="AL445065">
    <property type="protein sequence ID" value="CAC11979.1"/>
    <property type="molecule type" value="Genomic_DNA"/>
</dbReference>
<keyword evidence="3" id="KW-1185">Reference proteome</keyword>
<organism evidence="2 3">
    <name type="scientific">Thermoplasma acidophilum (strain ATCC 25905 / DSM 1728 / JCM 9062 / NBRC 15155 / AMRC-C165)</name>
    <dbReference type="NCBI Taxonomy" id="273075"/>
    <lineage>
        <taxon>Archaea</taxon>
        <taxon>Methanobacteriati</taxon>
        <taxon>Thermoplasmatota</taxon>
        <taxon>Thermoplasmata</taxon>
        <taxon>Thermoplasmatales</taxon>
        <taxon>Thermoplasmataceae</taxon>
        <taxon>Thermoplasma</taxon>
    </lineage>
</organism>
<evidence type="ECO:0000259" key="1">
    <source>
        <dbReference type="Pfam" id="PF05239"/>
    </source>
</evidence>
<reference evidence="2 3" key="1">
    <citation type="journal article" date="2000" name="Nature">
        <title>The genome sequence of the thermoacidophilic scavenger Thermoplasma acidophilum.</title>
        <authorList>
            <person name="Ruepp A."/>
            <person name="Graml W."/>
            <person name="Santos-Martinez M.L."/>
            <person name="Koretke K.K."/>
            <person name="Volker C."/>
            <person name="Mewes H.W."/>
            <person name="Frishman D."/>
            <person name="Stocker S."/>
            <person name="Lupas A.N."/>
            <person name="Baumeister W."/>
        </authorList>
    </citation>
    <scope>NUCLEOTIDE SEQUENCE [LARGE SCALE GENOMIC DNA]</scope>
    <source>
        <strain evidence="3">ATCC 25905 / DSM 1728 / JCM 9062 / NBRC 15155 / AMRC-C165</strain>
    </source>
</reference>
<dbReference type="InParanoid" id="Q9HJW3"/>
<dbReference type="Pfam" id="PF05239">
    <property type="entry name" value="PRC"/>
    <property type="match status" value="1"/>
</dbReference>
<protein>
    <recommendedName>
        <fullName evidence="1">PRC-barrel domain-containing protein</fullName>
    </recommendedName>
</protein>
<name>Q9HJW3_THEAC</name>
<dbReference type="EnsemblBacteria" id="CAC11979">
    <property type="protein sequence ID" value="CAC11979"/>
    <property type="gene ID" value="CAC11979"/>
</dbReference>
<feature type="domain" description="PRC-barrel" evidence="1">
    <location>
        <begin position="46"/>
        <end position="124"/>
    </location>
</feature>
<gene>
    <name evidence="2" type="ordered locus">Ta0850</name>
</gene>
<evidence type="ECO:0000313" key="2">
    <source>
        <dbReference type="EMBL" id="CAC11979.1"/>
    </source>
</evidence>